<dbReference type="FunFam" id="3.30.420.40:FF:000012">
    <property type="entry name" value="tRNA N6-adenosine threonylcarbamoyltransferase"/>
    <property type="match status" value="1"/>
</dbReference>
<evidence type="ECO:0000259" key="9">
    <source>
        <dbReference type="Pfam" id="PF00814"/>
    </source>
</evidence>
<dbReference type="GO" id="GO:0061711">
    <property type="term" value="F:tRNA N(6)-L-threonylcarbamoyladenine synthase activity"/>
    <property type="evidence" value="ECO:0007669"/>
    <property type="project" value="UniProtKB-EC"/>
</dbReference>
<keyword evidence="1 8" id="KW-0963">Cytoplasm</keyword>
<comment type="caution">
    <text evidence="10">The sequence shown here is derived from an EMBL/GenBank/DDBJ whole genome shotgun (WGS) entry which is preliminary data.</text>
</comment>
<dbReference type="SUPFAM" id="SSF53067">
    <property type="entry name" value="Actin-like ATPase domain"/>
    <property type="match status" value="2"/>
</dbReference>
<dbReference type="EC" id="2.3.1.234" evidence="8"/>
<feature type="binding site" evidence="8">
    <location>
        <position position="115"/>
    </location>
    <ligand>
        <name>Fe cation</name>
        <dbReference type="ChEBI" id="CHEBI:24875"/>
    </ligand>
</feature>
<comment type="caution">
    <text evidence="8">Lacks conserved residue(s) required for the propagation of feature annotation.</text>
</comment>
<dbReference type="GO" id="GO:0005737">
    <property type="term" value="C:cytoplasm"/>
    <property type="evidence" value="ECO:0007669"/>
    <property type="project" value="UniProtKB-SubCell"/>
</dbReference>
<comment type="similarity">
    <text evidence="8">Belongs to the KAE1 / TsaD family.</text>
</comment>
<dbReference type="NCBIfam" id="TIGR03723">
    <property type="entry name" value="T6A_TsaD_YgjD"/>
    <property type="match status" value="1"/>
</dbReference>
<dbReference type="RefSeq" id="WP_097839238.1">
    <property type="nucleotide sequence ID" value="NZ_NMTY01000012.1"/>
</dbReference>
<dbReference type="AlphaFoldDB" id="A0A2A7AQY9"/>
<evidence type="ECO:0000256" key="7">
    <source>
        <dbReference type="ARBA" id="ARBA00048117"/>
    </source>
</evidence>
<evidence type="ECO:0000313" key="11">
    <source>
        <dbReference type="Proteomes" id="UP000220005"/>
    </source>
</evidence>
<name>A0A2A7AQY9_9FIRM</name>
<comment type="cofactor">
    <cofactor evidence="8">
        <name>Fe(2+)</name>
        <dbReference type="ChEBI" id="CHEBI:29033"/>
    </cofactor>
    <text evidence="8">Binds 1 Fe(2+) ion per subunit.</text>
</comment>
<dbReference type="EMBL" id="NMTY01000012">
    <property type="protein sequence ID" value="PDX81556.1"/>
    <property type="molecule type" value="Genomic_DNA"/>
</dbReference>
<keyword evidence="6 8" id="KW-0012">Acyltransferase</keyword>
<dbReference type="PRINTS" id="PR00789">
    <property type="entry name" value="OSIALOPTASE"/>
</dbReference>
<proteinExistence type="inferred from homology"/>
<feature type="binding site" evidence="8">
    <location>
        <position position="273"/>
    </location>
    <ligand>
        <name>substrate</name>
    </ligand>
</feature>
<dbReference type="InterPro" id="IPR022450">
    <property type="entry name" value="TsaD"/>
</dbReference>
<dbReference type="Pfam" id="PF00814">
    <property type="entry name" value="TsaD"/>
    <property type="match status" value="1"/>
</dbReference>
<accession>A0A2A7AQY9</accession>
<dbReference type="PANTHER" id="PTHR11735:SF6">
    <property type="entry name" value="TRNA N6-ADENOSINE THREONYLCARBAMOYLTRANSFERASE, MITOCHONDRIAL"/>
    <property type="match status" value="1"/>
</dbReference>
<dbReference type="CDD" id="cd24133">
    <property type="entry name" value="ASKHA_NBD_TsaD_bac"/>
    <property type="match status" value="1"/>
</dbReference>
<evidence type="ECO:0000256" key="2">
    <source>
        <dbReference type="ARBA" id="ARBA00022679"/>
    </source>
</evidence>
<comment type="subcellular location">
    <subcellularLocation>
        <location evidence="8">Cytoplasm</location>
    </subcellularLocation>
</comment>
<dbReference type="GO" id="GO:0002949">
    <property type="term" value="P:tRNA threonylcarbamoyladenosine modification"/>
    <property type="evidence" value="ECO:0007669"/>
    <property type="project" value="UniProtKB-UniRule"/>
</dbReference>
<keyword evidence="5 8" id="KW-0408">Iron</keyword>
<evidence type="ECO:0000256" key="3">
    <source>
        <dbReference type="ARBA" id="ARBA00022694"/>
    </source>
</evidence>
<dbReference type="HAMAP" id="MF_01445">
    <property type="entry name" value="TsaD"/>
    <property type="match status" value="1"/>
</dbReference>
<dbReference type="FunFam" id="3.30.420.40:FF:000040">
    <property type="entry name" value="tRNA N6-adenosine threonylcarbamoyltransferase"/>
    <property type="match status" value="1"/>
</dbReference>
<dbReference type="InterPro" id="IPR043129">
    <property type="entry name" value="ATPase_NBD"/>
</dbReference>
<reference evidence="10 11" key="1">
    <citation type="journal article" date="2017" name="Front. Microbiol.">
        <title>New Insights into the Diversity of the Genus Faecalibacterium.</title>
        <authorList>
            <person name="Benevides L."/>
            <person name="Burman S."/>
            <person name="Martin R."/>
            <person name="Robert V."/>
            <person name="Thomas M."/>
            <person name="Miquel S."/>
            <person name="Chain F."/>
            <person name="Sokol H."/>
            <person name="Bermudez-Humaran L.G."/>
            <person name="Morrison M."/>
            <person name="Langella P."/>
            <person name="Azevedo V.A."/>
            <person name="Chatel J.M."/>
            <person name="Soares S."/>
        </authorList>
    </citation>
    <scope>NUCLEOTIDE SEQUENCE [LARGE SCALE GENOMIC DNA]</scope>
    <source>
        <strain evidence="10 11">CNCM I 4575</strain>
    </source>
</reference>
<evidence type="ECO:0000256" key="8">
    <source>
        <dbReference type="HAMAP-Rule" id="MF_01445"/>
    </source>
</evidence>
<dbReference type="GO" id="GO:0005506">
    <property type="term" value="F:iron ion binding"/>
    <property type="evidence" value="ECO:0007669"/>
    <property type="project" value="UniProtKB-UniRule"/>
</dbReference>
<keyword evidence="4 8" id="KW-0479">Metal-binding</keyword>
<keyword evidence="2 8" id="KW-0808">Transferase</keyword>
<evidence type="ECO:0000256" key="4">
    <source>
        <dbReference type="ARBA" id="ARBA00022723"/>
    </source>
</evidence>
<comment type="catalytic activity">
    <reaction evidence="7 8">
        <text>L-threonylcarbamoyladenylate + adenosine(37) in tRNA = N(6)-L-threonylcarbamoyladenosine(37) in tRNA + AMP + H(+)</text>
        <dbReference type="Rhea" id="RHEA:37059"/>
        <dbReference type="Rhea" id="RHEA-COMP:10162"/>
        <dbReference type="Rhea" id="RHEA-COMP:10163"/>
        <dbReference type="ChEBI" id="CHEBI:15378"/>
        <dbReference type="ChEBI" id="CHEBI:73682"/>
        <dbReference type="ChEBI" id="CHEBI:74411"/>
        <dbReference type="ChEBI" id="CHEBI:74418"/>
        <dbReference type="ChEBI" id="CHEBI:456215"/>
        <dbReference type="EC" id="2.3.1.234"/>
    </reaction>
</comment>
<keyword evidence="3 8" id="KW-0819">tRNA processing</keyword>
<dbReference type="PANTHER" id="PTHR11735">
    <property type="entry name" value="TRNA N6-ADENOSINE THREONYLCARBAMOYLTRANSFERASE"/>
    <property type="match status" value="1"/>
</dbReference>
<dbReference type="InterPro" id="IPR017861">
    <property type="entry name" value="KAE1/TsaD"/>
</dbReference>
<organism evidence="10 11">
    <name type="scientific">Faecalibacterium prausnitzii</name>
    <dbReference type="NCBI Taxonomy" id="853"/>
    <lineage>
        <taxon>Bacteria</taxon>
        <taxon>Bacillati</taxon>
        <taxon>Bacillota</taxon>
        <taxon>Clostridia</taxon>
        <taxon>Eubacteriales</taxon>
        <taxon>Oscillospiraceae</taxon>
        <taxon>Faecalibacterium</taxon>
    </lineage>
</organism>
<evidence type="ECO:0000313" key="10">
    <source>
        <dbReference type="EMBL" id="PDX81556.1"/>
    </source>
</evidence>
<feature type="domain" description="Gcp-like" evidence="9">
    <location>
        <begin position="23"/>
        <end position="307"/>
    </location>
</feature>
<feature type="binding site" evidence="8">
    <location>
        <position position="167"/>
    </location>
    <ligand>
        <name>substrate</name>
    </ligand>
</feature>
<evidence type="ECO:0000256" key="6">
    <source>
        <dbReference type="ARBA" id="ARBA00023315"/>
    </source>
</evidence>
<evidence type="ECO:0000256" key="1">
    <source>
        <dbReference type="ARBA" id="ARBA00022490"/>
    </source>
</evidence>
<protein>
    <recommendedName>
        <fullName evidence="8">tRNA N6-adenosine threonylcarbamoyltransferase</fullName>
        <ecNumber evidence="8">2.3.1.234</ecNumber>
    </recommendedName>
    <alternativeName>
        <fullName evidence="8">N6-L-threonylcarbamoyladenine synthase</fullName>
        <shortName evidence="8">t(6)A synthase</shortName>
    </alternativeName>
    <alternativeName>
        <fullName evidence="8">t(6)A37 threonylcarbamoyladenosine biosynthesis protein TsaD</fullName>
    </alternativeName>
    <alternativeName>
        <fullName evidence="8">tRNA threonylcarbamoyladenosine biosynthesis protein TsaD</fullName>
    </alternativeName>
</protein>
<feature type="binding site" evidence="8">
    <location>
        <position position="301"/>
    </location>
    <ligand>
        <name>Fe cation</name>
        <dbReference type="ChEBI" id="CHEBI:24875"/>
    </ligand>
</feature>
<gene>
    <name evidence="8 10" type="primary">tsaD</name>
    <name evidence="10" type="ORF">CGS58_05615</name>
</gene>
<dbReference type="InterPro" id="IPR000905">
    <property type="entry name" value="Gcp-like_dom"/>
</dbReference>
<comment type="function">
    <text evidence="8">Required for the formation of a threonylcarbamoyl group on adenosine at position 37 (t(6)A37) in tRNAs that read codons beginning with adenine. Is involved in the transfer of the threonylcarbamoyl moiety of threonylcarbamoyl-AMP (TC-AMP) to the N6 group of A37, together with TsaE and TsaB. TsaD likely plays a direct catalytic role in this reaction.</text>
</comment>
<feature type="binding site" evidence="8">
    <location>
        <begin position="134"/>
        <end position="138"/>
    </location>
    <ligand>
        <name>substrate</name>
    </ligand>
</feature>
<dbReference type="Gene3D" id="3.30.420.40">
    <property type="match status" value="2"/>
</dbReference>
<feature type="binding site" evidence="8">
    <location>
        <position position="180"/>
    </location>
    <ligand>
        <name>substrate</name>
    </ligand>
</feature>
<dbReference type="Proteomes" id="UP000220005">
    <property type="component" value="Unassembled WGS sequence"/>
</dbReference>
<sequence>MIVLGIESTCDETAAALVEDGRKLLSNVISTSVKEQALYGGVVPEIASRRHCEFISATVKKALLDAGKTIDDVDAVAVTFAPGLIGAVLVGVNFAKGLAYSADKPLVPVHHLRGHIAALYLTHPELKPPFLCLVASGGHSHIVEVQDYTHYHILGHTVDDAAGEAFDKVARTLGLPYPGGPSVANAAKTGNPKAYRLPVPHVEGKYNVSFSGLKTAVLNEVNQAQMKGTEVNVPDLAASFQERIAGILAEKLLLAAADTGAKQVCLAGGVAANGRLRQLVNDGAQKLGAKVYLPELKFCGDNGAMIAAQGYYQYIAGHTAGLELNGLPTLPIDYE</sequence>
<feature type="binding site" evidence="8">
    <location>
        <position position="111"/>
    </location>
    <ligand>
        <name>Fe cation</name>
        <dbReference type="ChEBI" id="CHEBI:24875"/>
    </ligand>
</feature>
<evidence type="ECO:0000256" key="5">
    <source>
        <dbReference type="ARBA" id="ARBA00023004"/>
    </source>
</evidence>
<dbReference type="NCBIfam" id="TIGR00329">
    <property type="entry name" value="gcp_kae1"/>
    <property type="match status" value="1"/>
</dbReference>